<reference evidence="8 9" key="1">
    <citation type="submission" date="2017-06" db="EMBL/GenBank/DDBJ databases">
        <authorList>
            <person name="Kim H.J."/>
            <person name="Triplett B.A."/>
        </authorList>
    </citation>
    <scope>NUCLEOTIDE SEQUENCE [LARGE SCALE GENOMIC DNA]</scope>
    <source>
        <strain evidence="8 9">DSM 45207</strain>
    </source>
</reference>
<keyword evidence="9" id="KW-1185">Reference proteome</keyword>
<dbReference type="RefSeq" id="WP_089302361.1">
    <property type="nucleotide sequence ID" value="NZ_FZNW01000015.1"/>
</dbReference>
<keyword evidence="5" id="KW-0143">Chaperone</keyword>
<evidence type="ECO:0000256" key="6">
    <source>
        <dbReference type="SAM" id="MobiDB-lite"/>
    </source>
</evidence>
<dbReference type="Proteomes" id="UP000198348">
    <property type="component" value="Unassembled WGS sequence"/>
</dbReference>
<keyword evidence="4" id="KW-0346">Stress response</keyword>
<dbReference type="InterPro" id="IPR018181">
    <property type="entry name" value="Heat_shock_70_CS"/>
</dbReference>
<proteinExistence type="inferred from homology"/>
<keyword evidence="2" id="KW-0547">Nucleotide-binding</keyword>
<feature type="compositionally biased region" description="Low complexity" evidence="6">
    <location>
        <begin position="437"/>
        <end position="453"/>
    </location>
</feature>
<evidence type="ECO:0000256" key="7">
    <source>
        <dbReference type="SAM" id="Phobius"/>
    </source>
</evidence>
<dbReference type="PANTHER" id="PTHR42749">
    <property type="entry name" value="CELL SHAPE-DETERMINING PROTEIN MREB"/>
    <property type="match status" value="1"/>
</dbReference>
<dbReference type="AlphaFoldDB" id="A0A238YKS3"/>
<feature type="region of interest" description="Disordered" evidence="6">
    <location>
        <begin position="415"/>
        <end position="481"/>
    </location>
</feature>
<sequence>MSLRVAVDFGTSSTCVVASLDDREPQVVVIDGHSLLPSAVYAAQDGTLFVGREAERHAAVDPSRYEPHPKRRIDEGELLLGSSVVPVRDAVGAVLRRAVAEARRFAGDAAVDVLVLTHPADWGVMRTRVLRQSAGHLAREVALVPEPVAAAVFHAATHAPSHAAPAGYPRGDERTVTFRGRTVDALAVLDVGGGTVDVSVVQQDASVGAPRSAGESHGGFRVLATRGDPGFGGADIDQALLEHVGRSVSVTDPEAWRELLDGRDLATRRRRRVLRQDVRDAKETLSRHTYTDVPLPEPFPDAHVTRADLEGLITAPLGRVIEMASSAIAGAGFHAGDLAGLFLVGGSSRIPLIARLVHERLGIVPTTLDQPETVVARGALRAVLVEQAGTGAPVGTPSPPAGTAVPLDQQRTAVVGSGDVPTRGSRPPVRPQVPPTAAGQGARQAVPAAAPVPQRGPEPPPPASAARPAPSPPARPSRPRRALPWLLGGGLAVAAAAVAGAVLLLRSGEPNGTTIARYDYRVTAPAEWTQAGGDEERKQVVLRPEGAEGSDDLIVVQQFDLRRDVGDDLDRVADEIEGLLEEAGDRYAEFDRDATYAGRDVIYYTEAGEQSETDWFVVVNGRVQVSVGCQYTDPGLERVEPACEQVVRTLTITE</sequence>
<comment type="similarity">
    <text evidence="1">Belongs to the heat shock protein 70 family.</text>
</comment>
<dbReference type="PANTHER" id="PTHR42749:SF1">
    <property type="entry name" value="CELL SHAPE-DETERMINING PROTEIN MREB"/>
    <property type="match status" value="1"/>
</dbReference>
<evidence type="ECO:0000256" key="2">
    <source>
        <dbReference type="ARBA" id="ARBA00022741"/>
    </source>
</evidence>
<keyword evidence="7" id="KW-1133">Transmembrane helix</keyword>
<evidence type="ECO:0000256" key="3">
    <source>
        <dbReference type="ARBA" id="ARBA00022840"/>
    </source>
</evidence>
<keyword evidence="7" id="KW-0472">Membrane</keyword>
<dbReference type="Gene3D" id="3.30.420.40">
    <property type="match status" value="2"/>
</dbReference>
<dbReference type="PROSITE" id="PS00329">
    <property type="entry name" value="HSP70_2"/>
    <property type="match status" value="1"/>
</dbReference>
<dbReference type="InterPro" id="IPR043129">
    <property type="entry name" value="ATPase_NBD"/>
</dbReference>
<dbReference type="NCBIfam" id="TIGR03931">
    <property type="entry name" value="T7SS_Rv3446c"/>
    <property type="match status" value="1"/>
</dbReference>
<feature type="region of interest" description="Disordered" evidence="6">
    <location>
        <begin position="390"/>
        <end position="409"/>
    </location>
</feature>
<dbReference type="PROSITE" id="PS01036">
    <property type="entry name" value="HSP70_3"/>
    <property type="match status" value="1"/>
</dbReference>
<dbReference type="Gene3D" id="3.90.640.10">
    <property type="entry name" value="Actin, Chain A, domain 4"/>
    <property type="match status" value="1"/>
</dbReference>
<keyword evidence="3" id="KW-0067">ATP-binding</keyword>
<gene>
    <name evidence="8" type="ORF">SAMN06265360_115131</name>
</gene>
<feature type="transmembrane region" description="Helical" evidence="7">
    <location>
        <begin position="482"/>
        <end position="505"/>
    </location>
</feature>
<dbReference type="Pfam" id="PF00012">
    <property type="entry name" value="HSP70"/>
    <property type="match status" value="1"/>
</dbReference>
<evidence type="ECO:0000256" key="5">
    <source>
        <dbReference type="ARBA" id="ARBA00023186"/>
    </source>
</evidence>
<evidence type="ECO:0000313" key="9">
    <source>
        <dbReference type="Proteomes" id="UP000198348"/>
    </source>
</evidence>
<protein>
    <submittedName>
        <fullName evidence="8">Chaperone protein HscA</fullName>
    </submittedName>
</protein>
<evidence type="ECO:0000256" key="4">
    <source>
        <dbReference type="ARBA" id="ARBA00023016"/>
    </source>
</evidence>
<name>A0A238YKS3_9PSEU</name>
<evidence type="ECO:0000256" key="1">
    <source>
        <dbReference type="ARBA" id="ARBA00007381"/>
    </source>
</evidence>
<keyword evidence="7" id="KW-0812">Transmembrane</keyword>
<feature type="compositionally biased region" description="Pro residues" evidence="6">
    <location>
        <begin position="454"/>
        <end position="476"/>
    </location>
</feature>
<evidence type="ECO:0000313" key="8">
    <source>
        <dbReference type="EMBL" id="SNR71398.1"/>
    </source>
</evidence>
<dbReference type="InterPro" id="IPR023840">
    <property type="entry name" value="T7SS_Rv3446c"/>
</dbReference>
<accession>A0A238YKS3</accession>
<dbReference type="GO" id="GO:0005524">
    <property type="term" value="F:ATP binding"/>
    <property type="evidence" value="ECO:0007669"/>
    <property type="project" value="UniProtKB-KW"/>
</dbReference>
<dbReference type="InterPro" id="IPR013126">
    <property type="entry name" value="Hsp_70_fam"/>
</dbReference>
<dbReference type="EMBL" id="FZNW01000015">
    <property type="protein sequence ID" value="SNR71398.1"/>
    <property type="molecule type" value="Genomic_DNA"/>
</dbReference>
<dbReference type="SUPFAM" id="SSF53067">
    <property type="entry name" value="Actin-like ATPase domain"/>
    <property type="match status" value="2"/>
</dbReference>
<dbReference type="OrthoDB" id="3333926at2"/>
<dbReference type="GO" id="GO:0140662">
    <property type="term" value="F:ATP-dependent protein folding chaperone"/>
    <property type="evidence" value="ECO:0007669"/>
    <property type="project" value="InterPro"/>
</dbReference>
<organism evidence="8 9">
    <name type="scientific">Haloechinothrix alba</name>
    <dbReference type="NCBI Taxonomy" id="664784"/>
    <lineage>
        <taxon>Bacteria</taxon>
        <taxon>Bacillati</taxon>
        <taxon>Actinomycetota</taxon>
        <taxon>Actinomycetes</taxon>
        <taxon>Pseudonocardiales</taxon>
        <taxon>Pseudonocardiaceae</taxon>
        <taxon>Haloechinothrix</taxon>
    </lineage>
</organism>
<dbReference type="PRINTS" id="PR00301">
    <property type="entry name" value="HEATSHOCK70"/>
</dbReference>